<feature type="domain" description="Protein kinase" evidence="13">
    <location>
        <begin position="362"/>
        <end position="544"/>
    </location>
</feature>
<dbReference type="AlphaFoldDB" id="A0AAE1QVV1"/>
<dbReference type="InterPro" id="IPR020635">
    <property type="entry name" value="Tyr_kinase_cat_dom"/>
</dbReference>
<proteinExistence type="predicted"/>
<evidence type="ECO:0000256" key="4">
    <source>
        <dbReference type="ARBA" id="ARBA00022692"/>
    </source>
</evidence>
<dbReference type="InterPro" id="IPR025287">
    <property type="entry name" value="WAK_GUB"/>
</dbReference>
<evidence type="ECO:0000256" key="5">
    <source>
        <dbReference type="ARBA" id="ARBA00022729"/>
    </source>
</evidence>
<comment type="caution">
    <text evidence="14">The sequence shown here is derived from an EMBL/GenBank/DDBJ whole genome shotgun (WGS) entry which is preliminary data.</text>
</comment>
<keyword evidence="2" id="KW-0723">Serine/threonine-protein kinase</keyword>
<evidence type="ECO:0000256" key="2">
    <source>
        <dbReference type="ARBA" id="ARBA00022527"/>
    </source>
</evidence>
<evidence type="ECO:0000256" key="7">
    <source>
        <dbReference type="ARBA" id="ARBA00022840"/>
    </source>
</evidence>
<organism evidence="14 15">
    <name type="scientific">Anisodus tanguticus</name>
    <dbReference type="NCBI Taxonomy" id="243964"/>
    <lineage>
        <taxon>Eukaryota</taxon>
        <taxon>Viridiplantae</taxon>
        <taxon>Streptophyta</taxon>
        <taxon>Embryophyta</taxon>
        <taxon>Tracheophyta</taxon>
        <taxon>Spermatophyta</taxon>
        <taxon>Magnoliopsida</taxon>
        <taxon>eudicotyledons</taxon>
        <taxon>Gunneridae</taxon>
        <taxon>Pentapetalae</taxon>
        <taxon>asterids</taxon>
        <taxon>lamiids</taxon>
        <taxon>Solanales</taxon>
        <taxon>Solanaceae</taxon>
        <taxon>Solanoideae</taxon>
        <taxon>Hyoscyameae</taxon>
        <taxon>Anisodus</taxon>
    </lineage>
</organism>
<keyword evidence="7" id="KW-0067">ATP-binding</keyword>
<dbReference type="InterPro" id="IPR011009">
    <property type="entry name" value="Kinase-like_dom_sf"/>
</dbReference>
<evidence type="ECO:0000256" key="11">
    <source>
        <dbReference type="SAM" id="Phobius"/>
    </source>
</evidence>
<evidence type="ECO:0000313" key="15">
    <source>
        <dbReference type="Proteomes" id="UP001291623"/>
    </source>
</evidence>
<keyword evidence="4 11" id="KW-0812">Transmembrane</keyword>
<keyword evidence="8 11" id="KW-1133">Transmembrane helix</keyword>
<accession>A0AAE1QVV1</accession>
<dbReference type="EMBL" id="JAVYJV010000023">
    <property type="protein sequence ID" value="KAK4339117.1"/>
    <property type="molecule type" value="Genomic_DNA"/>
</dbReference>
<evidence type="ECO:0000256" key="9">
    <source>
        <dbReference type="ARBA" id="ARBA00023136"/>
    </source>
</evidence>
<dbReference type="GO" id="GO:0016020">
    <property type="term" value="C:membrane"/>
    <property type="evidence" value="ECO:0007669"/>
    <property type="project" value="UniProtKB-SubCell"/>
</dbReference>
<dbReference type="GO" id="GO:0004674">
    <property type="term" value="F:protein serine/threonine kinase activity"/>
    <property type="evidence" value="ECO:0007669"/>
    <property type="project" value="UniProtKB-KW"/>
</dbReference>
<dbReference type="Pfam" id="PF13947">
    <property type="entry name" value="GUB_WAK_bind"/>
    <property type="match status" value="1"/>
</dbReference>
<keyword evidence="5 12" id="KW-0732">Signal</keyword>
<evidence type="ECO:0000256" key="6">
    <source>
        <dbReference type="ARBA" id="ARBA00022741"/>
    </source>
</evidence>
<evidence type="ECO:0000256" key="10">
    <source>
        <dbReference type="ARBA" id="ARBA00023180"/>
    </source>
</evidence>
<keyword evidence="10" id="KW-0325">Glycoprotein</keyword>
<keyword evidence="9 11" id="KW-0472">Membrane</keyword>
<sequence length="544" mass="61179">MSGGTRFPTFLLIFLILMQLSETPFAEQNQLCVPSSCGHIHKISYPFRLKSDSKHCGRENYELSCEGDRPILTIFPHDWYGSLNYYVQTINYDNSTIHLVDPGIREEVICSLPQNSITFYTIPLHLNYITPYIVPLTAPITLFSCPFAINSPVFVEITNCLNRSYASNVSSDLFKGHTYATMAELSPSDLRVGCSVDLMSMTSWQIQDANANNSNLSFHGFVTFTVTSATGEVITTVKVKIQGMFVVWISTAKLTILDSSKPYLSLFHFFSFGSGFSLDDHDQATQRHVLRVLASIIPWILPIAGFSVLARIVLFPSIFVLLLIELRRRHLSIFDAIESFLHGENNFAPIRYSYSNIRKMTRNFEEKLDQGGYGSVYKGKLQSGPNVAVKILSKPKDDGQDFINEVATIGRIHHVNVVQLIGYCAGRSKRALVYDFMPNESLKKYIAPPEEGRTLLRWQRNRSTTLMAQSTRLGQLGQQDYGLVNSADSAQLGELKALQMPPMPSQSLQPPFFEFNLRSSMSSTESMKFLETYSDYAEVDVTIG</sequence>
<feature type="signal peptide" evidence="12">
    <location>
        <begin position="1"/>
        <end position="26"/>
    </location>
</feature>
<dbReference type="PROSITE" id="PS50011">
    <property type="entry name" value="PROTEIN_KINASE_DOM"/>
    <property type="match status" value="1"/>
</dbReference>
<evidence type="ECO:0000256" key="1">
    <source>
        <dbReference type="ARBA" id="ARBA00004479"/>
    </source>
</evidence>
<evidence type="ECO:0000256" key="8">
    <source>
        <dbReference type="ARBA" id="ARBA00022989"/>
    </source>
</evidence>
<keyword evidence="3" id="KW-0808">Transferase</keyword>
<dbReference type="Gene3D" id="3.30.200.20">
    <property type="entry name" value="Phosphorylase Kinase, domain 1"/>
    <property type="match status" value="1"/>
</dbReference>
<dbReference type="InterPro" id="IPR001245">
    <property type="entry name" value="Ser-Thr/Tyr_kinase_cat_dom"/>
</dbReference>
<dbReference type="GO" id="GO:0005524">
    <property type="term" value="F:ATP binding"/>
    <property type="evidence" value="ECO:0007669"/>
    <property type="project" value="UniProtKB-KW"/>
</dbReference>
<dbReference type="Proteomes" id="UP001291623">
    <property type="component" value="Unassembled WGS sequence"/>
</dbReference>
<dbReference type="FunFam" id="3.30.200.20:FF:000178">
    <property type="entry name" value="serine/threonine-protein kinase PBS1-like"/>
    <property type="match status" value="1"/>
</dbReference>
<dbReference type="GO" id="GO:0030247">
    <property type="term" value="F:polysaccharide binding"/>
    <property type="evidence" value="ECO:0007669"/>
    <property type="project" value="InterPro"/>
</dbReference>
<dbReference type="SMART" id="SM00219">
    <property type="entry name" value="TyrKc"/>
    <property type="match status" value="1"/>
</dbReference>
<reference evidence="14" key="1">
    <citation type="submission" date="2023-12" db="EMBL/GenBank/DDBJ databases">
        <title>Genome assembly of Anisodus tanguticus.</title>
        <authorList>
            <person name="Wang Y.-J."/>
        </authorList>
    </citation>
    <scope>NUCLEOTIDE SEQUENCE</scope>
    <source>
        <strain evidence="14">KB-2021</strain>
        <tissue evidence="14">Leaf</tissue>
    </source>
</reference>
<protein>
    <recommendedName>
        <fullName evidence="13">Protein kinase domain-containing protein</fullName>
    </recommendedName>
</protein>
<keyword evidence="2" id="KW-0418">Kinase</keyword>
<dbReference type="InterPro" id="IPR000719">
    <property type="entry name" value="Prot_kinase_dom"/>
</dbReference>
<feature type="chain" id="PRO_5042075686" description="Protein kinase domain-containing protein" evidence="12">
    <location>
        <begin position="27"/>
        <end position="544"/>
    </location>
</feature>
<dbReference type="Pfam" id="PF07714">
    <property type="entry name" value="PK_Tyr_Ser-Thr"/>
    <property type="match status" value="1"/>
</dbReference>
<keyword evidence="15" id="KW-1185">Reference proteome</keyword>
<evidence type="ECO:0000256" key="12">
    <source>
        <dbReference type="SAM" id="SignalP"/>
    </source>
</evidence>
<evidence type="ECO:0000256" key="3">
    <source>
        <dbReference type="ARBA" id="ARBA00022679"/>
    </source>
</evidence>
<comment type="subcellular location">
    <subcellularLocation>
        <location evidence="1">Membrane</location>
        <topology evidence="1">Single-pass type I membrane protein</topology>
    </subcellularLocation>
</comment>
<dbReference type="PANTHER" id="PTHR27009">
    <property type="entry name" value="RUST RESISTANCE KINASE LR10-RELATED"/>
    <property type="match status" value="1"/>
</dbReference>
<name>A0AAE1QVV1_9SOLA</name>
<dbReference type="InterPro" id="IPR045874">
    <property type="entry name" value="LRK10/LRL21-25-like"/>
</dbReference>
<dbReference type="SUPFAM" id="SSF56112">
    <property type="entry name" value="Protein kinase-like (PK-like)"/>
    <property type="match status" value="1"/>
</dbReference>
<dbReference type="GO" id="GO:0004713">
    <property type="term" value="F:protein tyrosine kinase activity"/>
    <property type="evidence" value="ECO:0007669"/>
    <property type="project" value="InterPro"/>
</dbReference>
<evidence type="ECO:0000259" key="13">
    <source>
        <dbReference type="PROSITE" id="PS50011"/>
    </source>
</evidence>
<gene>
    <name evidence="14" type="ORF">RND71_040579</name>
</gene>
<keyword evidence="6" id="KW-0547">Nucleotide-binding</keyword>
<feature type="transmembrane region" description="Helical" evidence="11">
    <location>
        <begin position="299"/>
        <end position="324"/>
    </location>
</feature>
<evidence type="ECO:0000313" key="14">
    <source>
        <dbReference type="EMBL" id="KAK4339117.1"/>
    </source>
</evidence>